<dbReference type="AlphaFoldDB" id="A0AAD8AML2"/>
<name>A0AAD8AML2_BIOPF</name>
<evidence type="ECO:0000313" key="2">
    <source>
        <dbReference type="Proteomes" id="UP001233172"/>
    </source>
</evidence>
<proteinExistence type="predicted"/>
<evidence type="ECO:0000313" key="1">
    <source>
        <dbReference type="EMBL" id="KAK0038735.1"/>
    </source>
</evidence>
<sequence>MDRRRTKLHGPFNRFTRIAPPAHADDTESLNPIDAFLLDTMKANGLNFNPIASREELVRRLTFDYWDCHLLPKKFPVLHKTIRLTLMNALSIACSPIRDTANVGAGTGLTLLAMPTAMAIRKLMRNAPWRTTIEIMSFEPTIQIDLSINSSPNNSQATNSYHNPGIASHLSKSNCSPPQAFCAQHLTAPGKKGSTTM</sequence>
<accession>A0AAD8AML2</accession>
<keyword evidence="2" id="KW-1185">Reference proteome</keyword>
<reference evidence="1" key="1">
    <citation type="journal article" date="2023" name="PLoS Negl. Trop. Dis.">
        <title>A genome sequence for Biomphalaria pfeifferi, the major vector snail for the human-infecting parasite Schistosoma mansoni.</title>
        <authorList>
            <person name="Bu L."/>
            <person name="Lu L."/>
            <person name="Laidemitt M.R."/>
            <person name="Zhang S.M."/>
            <person name="Mutuku M."/>
            <person name="Mkoji G."/>
            <person name="Steinauer M."/>
            <person name="Loker E.S."/>
        </authorList>
    </citation>
    <scope>NUCLEOTIDE SEQUENCE</scope>
    <source>
        <strain evidence="1">KasaAsao</strain>
    </source>
</reference>
<dbReference type="Proteomes" id="UP001233172">
    <property type="component" value="Unassembled WGS sequence"/>
</dbReference>
<comment type="caution">
    <text evidence="1">The sequence shown here is derived from an EMBL/GenBank/DDBJ whole genome shotgun (WGS) entry which is preliminary data.</text>
</comment>
<protein>
    <submittedName>
        <fullName evidence="1">Uncharacterized protein</fullName>
    </submittedName>
</protein>
<organism evidence="1 2">
    <name type="scientific">Biomphalaria pfeifferi</name>
    <name type="common">Bloodfluke planorb</name>
    <name type="synonym">Freshwater snail</name>
    <dbReference type="NCBI Taxonomy" id="112525"/>
    <lineage>
        <taxon>Eukaryota</taxon>
        <taxon>Metazoa</taxon>
        <taxon>Spiralia</taxon>
        <taxon>Lophotrochozoa</taxon>
        <taxon>Mollusca</taxon>
        <taxon>Gastropoda</taxon>
        <taxon>Heterobranchia</taxon>
        <taxon>Euthyneura</taxon>
        <taxon>Panpulmonata</taxon>
        <taxon>Hygrophila</taxon>
        <taxon>Lymnaeoidea</taxon>
        <taxon>Planorbidae</taxon>
        <taxon>Biomphalaria</taxon>
    </lineage>
</organism>
<gene>
    <name evidence="1" type="ORF">Bpfe_031514</name>
</gene>
<reference evidence="1" key="2">
    <citation type="submission" date="2023-04" db="EMBL/GenBank/DDBJ databases">
        <authorList>
            <person name="Bu L."/>
            <person name="Lu L."/>
            <person name="Laidemitt M.R."/>
            <person name="Zhang S.M."/>
            <person name="Mutuku M."/>
            <person name="Mkoji G."/>
            <person name="Steinauer M."/>
            <person name="Loker E.S."/>
        </authorList>
    </citation>
    <scope>NUCLEOTIDE SEQUENCE</scope>
    <source>
        <strain evidence="1">KasaAsao</strain>
        <tissue evidence="1">Whole Snail</tissue>
    </source>
</reference>
<dbReference type="EMBL" id="JASAOG010000491">
    <property type="protein sequence ID" value="KAK0038735.1"/>
    <property type="molecule type" value="Genomic_DNA"/>
</dbReference>